<dbReference type="SUPFAM" id="SSF48498">
    <property type="entry name" value="Tetracyclin repressor-like, C-terminal domain"/>
    <property type="match status" value="1"/>
</dbReference>
<dbReference type="PANTHER" id="PTHR30055">
    <property type="entry name" value="HTH-TYPE TRANSCRIPTIONAL REGULATOR RUTR"/>
    <property type="match status" value="1"/>
</dbReference>
<gene>
    <name evidence="3" type="ORF">LWF01_18675</name>
</gene>
<feature type="domain" description="HTH tetR-type" evidence="2">
    <location>
        <begin position="19"/>
        <end position="64"/>
    </location>
</feature>
<dbReference type="Pfam" id="PF00440">
    <property type="entry name" value="TetR_N"/>
    <property type="match status" value="1"/>
</dbReference>
<dbReference type="PRINTS" id="PR00455">
    <property type="entry name" value="HTHTETR"/>
</dbReference>
<keyword evidence="1" id="KW-0238">DNA-binding</keyword>
<name>A0ABY8QV69_9MICO</name>
<evidence type="ECO:0000256" key="1">
    <source>
        <dbReference type="ARBA" id="ARBA00023125"/>
    </source>
</evidence>
<dbReference type="SUPFAM" id="SSF46689">
    <property type="entry name" value="Homeodomain-like"/>
    <property type="match status" value="1"/>
</dbReference>
<dbReference type="InterPro" id="IPR009057">
    <property type="entry name" value="Homeodomain-like_sf"/>
</dbReference>
<accession>A0ABY8QV69</accession>
<dbReference type="EMBL" id="CP090958">
    <property type="protein sequence ID" value="WGW12080.1"/>
    <property type="molecule type" value="Genomic_DNA"/>
</dbReference>
<sequence length="194" mass="21360">MTDVAAPKRVAITPAARRILDAASRLFYDKGIHAVGVDLIAAESGVTKKTLYDRFGSKDQLVTEYLLTRDEAWRAFLGDRLARVVDDPVERLAEIFNVARDWMDAKSPRGCSMVNAHAEITDPQHPAFRIMADQKRWMLELFISSARDCGVAEPEAVGELLMLLHEGALVAHGMSIFADPIGRASAEARRLVGA</sequence>
<proteinExistence type="predicted"/>
<organism evidence="3 4">
    <name type="scientific">Saxibacter everestensis</name>
    <dbReference type="NCBI Taxonomy" id="2909229"/>
    <lineage>
        <taxon>Bacteria</taxon>
        <taxon>Bacillati</taxon>
        <taxon>Actinomycetota</taxon>
        <taxon>Actinomycetes</taxon>
        <taxon>Micrococcales</taxon>
        <taxon>Brevibacteriaceae</taxon>
        <taxon>Saxibacter</taxon>
    </lineage>
</organism>
<evidence type="ECO:0000259" key="2">
    <source>
        <dbReference type="Pfam" id="PF00440"/>
    </source>
</evidence>
<dbReference type="Proteomes" id="UP001209083">
    <property type="component" value="Chromosome"/>
</dbReference>
<dbReference type="InterPro" id="IPR036271">
    <property type="entry name" value="Tet_transcr_reg_TetR-rel_C_sf"/>
</dbReference>
<evidence type="ECO:0000313" key="4">
    <source>
        <dbReference type="Proteomes" id="UP001209083"/>
    </source>
</evidence>
<evidence type="ECO:0000313" key="3">
    <source>
        <dbReference type="EMBL" id="WGW12080.1"/>
    </source>
</evidence>
<dbReference type="InterPro" id="IPR050109">
    <property type="entry name" value="HTH-type_TetR-like_transc_reg"/>
</dbReference>
<dbReference type="Gene3D" id="1.10.357.10">
    <property type="entry name" value="Tetracycline Repressor, domain 2"/>
    <property type="match status" value="1"/>
</dbReference>
<keyword evidence="4" id="KW-1185">Reference proteome</keyword>
<protein>
    <submittedName>
        <fullName evidence="3">Helix-turn-helix domain-containing protein</fullName>
    </submittedName>
</protein>
<dbReference type="RefSeq" id="WP_349638878.1">
    <property type="nucleotide sequence ID" value="NZ_CP090958.1"/>
</dbReference>
<dbReference type="PANTHER" id="PTHR30055:SF200">
    <property type="entry name" value="HTH-TYPE TRANSCRIPTIONAL REPRESSOR BDCR"/>
    <property type="match status" value="1"/>
</dbReference>
<dbReference type="InterPro" id="IPR001647">
    <property type="entry name" value="HTH_TetR"/>
</dbReference>
<reference evidence="3 4" key="1">
    <citation type="submission" date="2023-05" db="EMBL/GenBank/DDBJ databases">
        <title>Lithophilousrod everest ZFBP1038 complete genpme.</title>
        <authorList>
            <person name="Tian M."/>
        </authorList>
    </citation>
    <scope>NUCLEOTIDE SEQUENCE [LARGE SCALE GENOMIC DNA]</scope>
    <source>
        <strain evidence="3 4">ZFBP1038</strain>
    </source>
</reference>